<dbReference type="PANTHER" id="PTHR47691">
    <property type="entry name" value="REGULATOR-RELATED"/>
    <property type="match status" value="1"/>
</dbReference>
<dbReference type="Pfam" id="PF13424">
    <property type="entry name" value="TPR_12"/>
    <property type="match status" value="1"/>
</dbReference>
<dbReference type="SUPFAM" id="SSF52540">
    <property type="entry name" value="P-loop containing nucleoside triphosphate hydrolases"/>
    <property type="match status" value="1"/>
</dbReference>
<keyword evidence="4" id="KW-1185">Reference proteome</keyword>
<dbReference type="RefSeq" id="WP_015148073.1">
    <property type="nucleotide sequence ID" value="NC_019693.1"/>
</dbReference>
<dbReference type="InterPro" id="IPR027417">
    <property type="entry name" value="P-loop_NTPase"/>
</dbReference>
<dbReference type="STRING" id="56110.Oscil6304_1748"/>
<dbReference type="EMBL" id="CP003607">
    <property type="protein sequence ID" value="AFY81429.1"/>
    <property type="molecule type" value="Genomic_DNA"/>
</dbReference>
<dbReference type="Proteomes" id="UP000010367">
    <property type="component" value="Chromosome"/>
</dbReference>
<dbReference type="Pfam" id="PF26355">
    <property type="entry name" value="HTH_VMAP-M9"/>
    <property type="match status" value="1"/>
</dbReference>
<dbReference type="KEGG" id="oac:Oscil6304_1748"/>
<dbReference type="InParanoid" id="K9THC7"/>
<evidence type="ECO:0000259" key="2">
    <source>
        <dbReference type="Pfam" id="PF26355"/>
    </source>
</evidence>
<dbReference type="PANTHER" id="PTHR47691:SF3">
    <property type="entry name" value="HTH-TYPE TRANSCRIPTIONAL REGULATOR RV0890C-RELATED"/>
    <property type="match status" value="1"/>
</dbReference>
<feature type="domain" description="vWA-MoxR associated protein N-terminal HTH" evidence="2">
    <location>
        <begin position="5"/>
        <end position="89"/>
    </location>
</feature>
<dbReference type="InterPro" id="IPR011990">
    <property type="entry name" value="TPR-like_helical_dom_sf"/>
</dbReference>
<dbReference type="InterPro" id="IPR058651">
    <property type="entry name" value="HTH_VMAP-M9"/>
</dbReference>
<dbReference type="InterPro" id="IPR002182">
    <property type="entry name" value="NB-ARC"/>
</dbReference>
<dbReference type="OrthoDB" id="2893300at2"/>
<dbReference type="Pfam" id="PF00931">
    <property type="entry name" value="NB-ARC"/>
    <property type="match status" value="1"/>
</dbReference>
<protein>
    <submittedName>
        <fullName evidence="3">ATP-dependent transcriptional regulator</fullName>
    </submittedName>
</protein>
<dbReference type="HOGENOM" id="CLU_015797_0_0_3"/>
<proteinExistence type="predicted"/>
<gene>
    <name evidence="3" type="ORF">Oscil6304_1748</name>
</gene>
<dbReference type="AlphaFoldDB" id="K9THC7"/>
<dbReference type="SUPFAM" id="SSF48452">
    <property type="entry name" value="TPR-like"/>
    <property type="match status" value="1"/>
</dbReference>
<evidence type="ECO:0000313" key="3">
    <source>
        <dbReference type="EMBL" id="AFY81429.1"/>
    </source>
</evidence>
<reference evidence="3 4" key="1">
    <citation type="submission" date="2012-06" db="EMBL/GenBank/DDBJ databases">
        <title>Finished chromosome of genome of Oscillatoria acuminata PCC 6304.</title>
        <authorList>
            <consortium name="US DOE Joint Genome Institute"/>
            <person name="Gugger M."/>
            <person name="Coursin T."/>
            <person name="Rippka R."/>
            <person name="Tandeau De Marsac N."/>
            <person name="Huntemann M."/>
            <person name="Wei C.-L."/>
            <person name="Han J."/>
            <person name="Detter J.C."/>
            <person name="Han C."/>
            <person name="Tapia R."/>
            <person name="Davenport K."/>
            <person name="Daligault H."/>
            <person name="Erkkila T."/>
            <person name="Gu W."/>
            <person name="Munk A.C.C."/>
            <person name="Teshima H."/>
            <person name="Xu Y."/>
            <person name="Chain P."/>
            <person name="Chen A."/>
            <person name="Krypides N."/>
            <person name="Mavromatis K."/>
            <person name="Markowitz V."/>
            <person name="Szeto E."/>
            <person name="Ivanova N."/>
            <person name="Mikhailova N."/>
            <person name="Ovchinnikova G."/>
            <person name="Pagani I."/>
            <person name="Pati A."/>
            <person name="Goodwin L."/>
            <person name="Peters L."/>
            <person name="Pitluck S."/>
            <person name="Woyke T."/>
            <person name="Kerfeld C."/>
        </authorList>
    </citation>
    <scope>NUCLEOTIDE SEQUENCE [LARGE SCALE GENOMIC DNA]</scope>
    <source>
        <strain evidence="3 4">PCC 6304</strain>
    </source>
</reference>
<dbReference type="Gene3D" id="1.25.40.10">
    <property type="entry name" value="Tetratricopeptide repeat domain"/>
    <property type="match status" value="1"/>
</dbReference>
<accession>K9THC7</accession>
<dbReference type="GO" id="GO:0043531">
    <property type="term" value="F:ADP binding"/>
    <property type="evidence" value="ECO:0007669"/>
    <property type="project" value="InterPro"/>
</dbReference>
<evidence type="ECO:0000259" key="1">
    <source>
        <dbReference type="Pfam" id="PF00931"/>
    </source>
</evidence>
<dbReference type="FunCoup" id="K9THC7">
    <property type="interactions" value="7"/>
</dbReference>
<evidence type="ECO:0000313" key="4">
    <source>
        <dbReference type="Proteomes" id="UP000010367"/>
    </source>
</evidence>
<name>K9THC7_9CYAN</name>
<feature type="domain" description="NB-ARC" evidence="1">
    <location>
        <begin position="172"/>
        <end position="350"/>
    </location>
</feature>
<organism evidence="3 4">
    <name type="scientific">Oscillatoria acuminata PCC 6304</name>
    <dbReference type="NCBI Taxonomy" id="56110"/>
    <lineage>
        <taxon>Bacteria</taxon>
        <taxon>Bacillati</taxon>
        <taxon>Cyanobacteriota</taxon>
        <taxon>Cyanophyceae</taxon>
        <taxon>Oscillatoriophycideae</taxon>
        <taxon>Oscillatoriales</taxon>
        <taxon>Oscillatoriaceae</taxon>
        <taxon>Oscillatoria</taxon>
    </lineage>
</organism>
<dbReference type="eggNOG" id="COG3903">
    <property type="taxonomic scope" value="Bacteria"/>
</dbReference>
<sequence length="798" mass="92224">MNREEVQQLVAFAEQLLERTTYEVFSDLEKITLEGIISDRSYEQMSLSESTEVTPKYLRQTISPKLRKKLTAALKKVGVVDANMKILLKKEVVPKLRQAWNQEYSGELASDGYRQPSLVREAPEGDEMGNPSGILGLTRPPFQKGAMESFSHPQRIYQNLPTRDHTTFIGHEKQLKHLLKLLSWESRIHRISVEGIGGAGKTTLIVEAAYSCLESANSPNFDAMIFTSAKPHRLTGTGILPRLKKENTLSEILRTIARTLQRHDLLMGDSDRQLEEILDCLSYQRTLLMIDNLETAADLDDVRSFLFEAPPTVKVLITSRQQALLDVSMHLECFNKTDSLHLIHHHAQEKDIPITPKESEVIYTSTGGIPAAIVYTIGQLSAGYHFTEAIAHLNHSDGEIAQYCFEGSVLPLREKPPHLLLMALAIFPSPALPEAISQVANVLNGDEFFPLQQLSLVKVHQGRYAMLPLTRGYVLGELDIYPEFQKAARERWVTWYLNYCQKHGKTDPQEWSEFTELDQEWENLSEAIEWTILENRYEVFGQFWQYIKGYTHFAGYWPERLRWMDWWREKAKNRADWLRVVEAIGDKSRTLILLDQPEHHQEANHLLNRAWQLCQTYQLTLGINLALDMAVFQVHQQNEPAANQWFSEVNKLYQNLPSNDPRYPRIPVQILYYRGELYFKKQDFLHAKQCYETALEESRKIGWHRGMIFCQIWLALVAINLKLFQKAETLLEEAFPLVEQNGDRRCLAFCKRAFALLKKAQGDWQEAQDWAAKARADFRDLLMRREVAEMDEFLYRGN</sequence>
<dbReference type="Gene3D" id="3.40.50.300">
    <property type="entry name" value="P-loop containing nucleotide triphosphate hydrolases"/>
    <property type="match status" value="1"/>
</dbReference>